<dbReference type="RefSeq" id="WP_053973856.1">
    <property type="nucleotide sequence ID" value="NZ_FNUE01000001.1"/>
</dbReference>
<sequence>MKKIEPHLFSCKKTFKNSTIYQRFLNWLSGEFDLYLQDDSECFTVYFPYKKLSVTQLKKSDSSFEAEINVEATISEEGLQLFNSVDSLYNHLLTMHN</sequence>
<proteinExistence type="predicted"/>
<gene>
    <name evidence="1" type="ORF">I602_1261</name>
    <name evidence="2" type="ORF">SAMN05444353_0510</name>
</gene>
<comment type="caution">
    <text evidence="1">The sequence shown here is derived from an EMBL/GenBank/DDBJ whole genome shotgun (WGS) entry which is preliminary data.</text>
</comment>
<protein>
    <submittedName>
        <fullName evidence="1">Uncharacterized protein</fullName>
    </submittedName>
</protein>
<organism evidence="1 3">
    <name type="scientific">Polaribacter dokdonensis DSW-5</name>
    <dbReference type="NCBI Taxonomy" id="1300348"/>
    <lineage>
        <taxon>Bacteria</taxon>
        <taxon>Pseudomonadati</taxon>
        <taxon>Bacteroidota</taxon>
        <taxon>Flavobacteriia</taxon>
        <taxon>Flavobacteriales</taxon>
        <taxon>Flavobacteriaceae</taxon>
    </lineage>
</organism>
<dbReference type="EMBL" id="FNUE01000001">
    <property type="protein sequence ID" value="SEE05198.1"/>
    <property type="molecule type" value="Genomic_DNA"/>
</dbReference>
<evidence type="ECO:0000313" key="1">
    <source>
        <dbReference type="EMBL" id="KOY51701.1"/>
    </source>
</evidence>
<reference evidence="2 4" key="2">
    <citation type="submission" date="2016-10" db="EMBL/GenBank/DDBJ databases">
        <authorList>
            <person name="Varghese N."/>
            <person name="Submissions S."/>
        </authorList>
    </citation>
    <scope>NUCLEOTIDE SEQUENCE [LARGE SCALE GENOMIC DNA]</scope>
    <source>
        <strain evidence="2 4">DSW-5</strain>
    </source>
</reference>
<dbReference type="EMBL" id="LGBR01000001">
    <property type="protein sequence ID" value="KOY51701.1"/>
    <property type="molecule type" value="Genomic_DNA"/>
</dbReference>
<evidence type="ECO:0000313" key="3">
    <source>
        <dbReference type="Proteomes" id="UP000037716"/>
    </source>
</evidence>
<accession>A0A0M9CFP4</accession>
<reference evidence="1 3" key="1">
    <citation type="submission" date="2015-07" db="EMBL/GenBank/DDBJ databases">
        <title>Genome of Polaribacter dokdonenesis DSW-5, isolated from seawater off Dokdo in Korea.</title>
        <authorList>
            <person name="Yoon K."/>
            <person name="Song J.Y."/>
            <person name="Kim J.F."/>
        </authorList>
    </citation>
    <scope>NUCLEOTIDE SEQUENCE [LARGE SCALE GENOMIC DNA]</scope>
    <source>
        <strain evidence="1 3">DSW-5</strain>
    </source>
</reference>
<dbReference type="AlphaFoldDB" id="A0A0M9CFP4"/>
<dbReference type="STRING" id="1300348.I602_1261"/>
<evidence type="ECO:0000313" key="2">
    <source>
        <dbReference type="EMBL" id="SEE05198.1"/>
    </source>
</evidence>
<dbReference type="PATRIC" id="fig|1300348.6.peg.1260"/>
<name>A0A0M9CFP4_9FLAO</name>
<keyword evidence="4" id="KW-1185">Reference proteome</keyword>
<evidence type="ECO:0000313" key="4">
    <source>
        <dbReference type="Proteomes" id="UP000183071"/>
    </source>
</evidence>
<dbReference type="Proteomes" id="UP000037716">
    <property type="component" value="Unassembled WGS sequence"/>
</dbReference>
<dbReference type="OrthoDB" id="1440074at2"/>
<dbReference type="Proteomes" id="UP000183071">
    <property type="component" value="Unassembled WGS sequence"/>
</dbReference>